<evidence type="ECO:0000256" key="1">
    <source>
        <dbReference type="SAM" id="SignalP"/>
    </source>
</evidence>
<dbReference type="STRING" id="425264.A0A3G2SC11"/>
<dbReference type="EMBL" id="CP033152">
    <property type="protein sequence ID" value="AYO43907.1"/>
    <property type="molecule type" value="Genomic_DNA"/>
</dbReference>
<evidence type="ECO:0000313" key="3">
    <source>
        <dbReference type="Proteomes" id="UP000269793"/>
    </source>
</evidence>
<dbReference type="Proteomes" id="UP000269793">
    <property type="component" value="Chromosome V"/>
</dbReference>
<organism evidence="2 3">
    <name type="scientific">Malassezia restricta (strain ATCC 96810 / NBRC 103918 / CBS 7877)</name>
    <name type="common">Seborrheic dermatitis infection agent</name>
    <dbReference type="NCBI Taxonomy" id="425264"/>
    <lineage>
        <taxon>Eukaryota</taxon>
        <taxon>Fungi</taxon>
        <taxon>Dikarya</taxon>
        <taxon>Basidiomycota</taxon>
        <taxon>Ustilaginomycotina</taxon>
        <taxon>Malasseziomycetes</taxon>
        <taxon>Malasseziales</taxon>
        <taxon>Malasseziaceae</taxon>
        <taxon>Malassezia</taxon>
    </lineage>
</organism>
<evidence type="ECO:0000313" key="2">
    <source>
        <dbReference type="EMBL" id="AYO43907.1"/>
    </source>
</evidence>
<keyword evidence="1" id="KW-0732">Signal</keyword>
<protein>
    <submittedName>
        <fullName evidence="2">Uncharacterized protein</fullName>
    </submittedName>
</protein>
<dbReference type="OrthoDB" id="2310204at2759"/>
<accession>A0A3G2SC11</accession>
<dbReference type="VEuPathDB" id="FungiDB:DNF11_2957"/>
<feature type="signal peptide" evidence="1">
    <location>
        <begin position="1"/>
        <end position="21"/>
    </location>
</feature>
<reference evidence="2 3" key="1">
    <citation type="submission" date="2018-10" db="EMBL/GenBank/DDBJ databases">
        <title>Complete genome sequence of Malassezia restricta CBS 7877.</title>
        <authorList>
            <person name="Morand S.C."/>
            <person name="Bertignac M."/>
            <person name="Iltis A."/>
            <person name="Kolder I."/>
            <person name="Pirovano W."/>
            <person name="Jourdain R."/>
            <person name="Clavaud C."/>
        </authorList>
    </citation>
    <scope>NUCLEOTIDE SEQUENCE [LARGE SCALE GENOMIC DNA]</scope>
    <source>
        <strain evidence="2 3">CBS 7877</strain>
    </source>
</reference>
<gene>
    <name evidence="2" type="ORF">DNF11_2957</name>
</gene>
<sequence length="251" mass="26826">MLVKFLHRTLLALVAVHAVLAASSSYDSPSKNGGSMLTKQKEPLNVIISGTSDEYVLSEKGFVDFGQAIGYDPDSFVGKVQGNGKQSANLGDGRGSTEQAGLMRQHPGSVEAIVGGNHFRYWMQVGDKANTKAVFIAASVEKALKYHHDLVSNGYDQGRDMIVKNATSQPRSWNGKKFTTKQIKMDKSLLKGVSKNDLNHNIGTDGGVAILEVSVSNDTEADKGDGDGTSLTAPASSLMLLAMIFICLSFL</sequence>
<feature type="chain" id="PRO_5018196048" evidence="1">
    <location>
        <begin position="22"/>
        <end position="251"/>
    </location>
</feature>
<proteinExistence type="predicted"/>
<name>A0A3G2SC11_MALR7</name>
<dbReference type="AlphaFoldDB" id="A0A3G2SC11"/>
<keyword evidence="3" id="KW-1185">Reference proteome</keyword>